<dbReference type="FunFam" id="1.25.40.10:FF:000285">
    <property type="entry name" value="Pentatricopeptide repeat-containing protein, chloroplastic"/>
    <property type="match status" value="1"/>
</dbReference>
<dbReference type="Gene3D" id="1.25.40.10">
    <property type="entry name" value="Tetratricopeptide repeat domain"/>
    <property type="match status" value="5"/>
</dbReference>
<name>A0A834ZDI5_TETSI</name>
<dbReference type="Proteomes" id="UP000655225">
    <property type="component" value="Unassembled WGS sequence"/>
</dbReference>
<dbReference type="Pfam" id="PF01535">
    <property type="entry name" value="PPR"/>
    <property type="match status" value="3"/>
</dbReference>
<dbReference type="GO" id="GO:0009451">
    <property type="term" value="P:RNA modification"/>
    <property type="evidence" value="ECO:0007669"/>
    <property type="project" value="InterPro"/>
</dbReference>
<dbReference type="Pfam" id="PF13041">
    <property type="entry name" value="PPR_2"/>
    <property type="match status" value="1"/>
</dbReference>
<feature type="repeat" description="PPR" evidence="2">
    <location>
        <begin position="473"/>
        <end position="507"/>
    </location>
</feature>
<dbReference type="PANTHER" id="PTHR47926:SF344">
    <property type="entry name" value="OS07G0636900 PROTEIN"/>
    <property type="match status" value="1"/>
</dbReference>
<dbReference type="PROSITE" id="PS51375">
    <property type="entry name" value="PPR"/>
    <property type="match status" value="5"/>
</dbReference>
<dbReference type="InterPro" id="IPR002885">
    <property type="entry name" value="PPR_rpt"/>
</dbReference>
<dbReference type="InterPro" id="IPR006121">
    <property type="entry name" value="HMA_dom"/>
</dbReference>
<evidence type="ECO:0000313" key="5">
    <source>
        <dbReference type="Proteomes" id="UP000655225"/>
    </source>
</evidence>
<evidence type="ECO:0000313" key="4">
    <source>
        <dbReference type="EMBL" id="KAF8400132.1"/>
    </source>
</evidence>
<proteinExistence type="predicted"/>
<feature type="repeat" description="PPR" evidence="2">
    <location>
        <begin position="368"/>
        <end position="406"/>
    </location>
</feature>
<feature type="domain" description="HMA" evidence="3">
    <location>
        <begin position="1"/>
        <end position="77"/>
    </location>
</feature>
<dbReference type="FunFam" id="1.25.40.10:FF:000090">
    <property type="entry name" value="Pentatricopeptide repeat-containing protein, chloroplastic"/>
    <property type="match status" value="1"/>
</dbReference>
<keyword evidence="5" id="KW-1185">Reference proteome</keyword>
<evidence type="ECO:0000256" key="1">
    <source>
        <dbReference type="ARBA" id="ARBA00022737"/>
    </source>
</evidence>
<dbReference type="OMA" id="ACYINLL"/>
<dbReference type="PANTHER" id="PTHR47926">
    <property type="entry name" value="PENTATRICOPEPTIDE REPEAT-CONTAINING PROTEIN"/>
    <property type="match status" value="1"/>
</dbReference>
<dbReference type="NCBIfam" id="TIGR00756">
    <property type="entry name" value="PPR"/>
    <property type="match status" value="3"/>
</dbReference>
<organism evidence="4 5">
    <name type="scientific">Tetracentron sinense</name>
    <name type="common">Spur-leaf</name>
    <dbReference type="NCBI Taxonomy" id="13715"/>
    <lineage>
        <taxon>Eukaryota</taxon>
        <taxon>Viridiplantae</taxon>
        <taxon>Streptophyta</taxon>
        <taxon>Embryophyta</taxon>
        <taxon>Tracheophyta</taxon>
        <taxon>Spermatophyta</taxon>
        <taxon>Magnoliopsida</taxon>
        <taxon>Trochodendrales</taxon>
        <taxon>Trochodendraceae</taxon>
        <taxon>Tetracentron</taxon>
    </lineage>
</organism>
<dbReference type="GO" id="GO:0046872">
    <property type="term" value="F:metal ion binding"/>
    <property type="evidence" value="ECO:0007669"/>
    <property type="project" value="InterPro"/>
</dbReference>
<sequence length="658" mass="74147">MEVVELKVRIHCKACEKAVRKSLCKIKGVRCVEIDVILNKITVMGYLERKKSITRGFTSSSVSAINSKVKDLVCKGLFDQTLKFYKQDLHPSALHLNYSIILPSVIKASSSPQFLHFGLQLHSFALKTGSDSEPVTSNSLLSMHSKCSNIDSARRLFDTMLLRDTITWNSMITCYNQNGYCVEALEMFKEMCFYCFEPKPEVIASVLSVCGRMGDLGLGREIHARVVCDGRIVQSIFLSTALVDMYSRCFELPMAFRVFNQMIERNEVSWTAMIAGCTANESYNMSLNVFRAMQFEGIKPNRVTLITVLPACTELDAIEHGKEIHGHVFRHGFDSESHIAAALIDMYCKCREAFRYARLIFERLEERDVVVWSSMIGRYSQNGDGDGDGTDKMKLFHRMRVEGIEPNSVTLLAIIAACTTLSSVNHGRGVHGYILKSGLNSDIFISNSLINMYAKCGFIHASHQIFKEMPARDPVSWTALIQGYGLHGYGTEALQLFNEMRERKIEPDGITVLAVLSACNYAGLIEEGQRLFNHMMQDSNIELTVQHYACYIDLLGRSGKLEDACEVVIRLPMKPSATIWSCLVSACKAHNRLEVAEMLAHRLIDLEPENAANYTLLCMVYAETGEWVHIEEVRRVMRVRGVKKSSGFSRIEIENWGL</sequence>
<dbReference type="PROSITE" id="PS50846">
    <property type="entry name" value="HMA_2"/>
    <property type="match status" value="1"/>
</dbReference>
<feature type="repeat" description="PPR" evidence="2">
    <location>
        <begin position="442"/>
        <end position="472"/>
    </location>
</feature>
<reference evidence="4 5" key="1">
    <citation type="submission" date="2020-04" db="EMBL/GenBank/DDBJ databases">
        <title>Plant Genome Project.</title>
        <authorList>
            <person name="Zhang R.-G."/>
        </authorList>
    </citation>
    <scope>NUCLEOTIDE SEQUENCE [LARGE SCALE GENOMIC DNA]</scope>
    <source>
        <strain evidence="4">YNK0</strain>
        <tissue evidence="4">Leaf</tissue>
    </source>
</reference>
<dbReference type="OrthoDB" id="1871818at2759"/>
<dbReference type="FunFam" id="1.25.40.10:FF:000351">
    <property type="entry name" value="Pentatricopeptide repeat-containing protein"/>
    <property type="match status" value="2"/>
</dbReference>
<dbReference type="InterPro" id="IPR046848">
    <property type="entry name" value="E_motif"/>
</dbReference>
<gene>
    <name evidence="4" type="ORF">HHK36_013428</name>
</gene>
<dbReference type="GO" id="GO:0003723">
    <property type="term" value="F:RNA binding"/>
    <property type="evidence" value="ECO:0007669"/>
    <property type="project" value="InterPro"/>
</dbReference>
<feature type="repeat" description="PPR" evidence="2">
    <location>
        <begin position="164"/>
        <end position="198"/>
    </location>
</feature>
<dbReference type="Pfam" id="PF20431">
    <property type="entry name" value="E_motif"/>
    <property type="match status" value="1"/>
</dbReference>
<dbReference type="InterPro" id="IPR011990">
    <property type="entry name" value="TPR-like_helical_dom_sf"/>
</dbReference>
<dbReference type="CDD" id="cd00371">
    <property type="entry name" value="HMA"/>
    <property type="match status" value="1"/>
</dbReference>
<comment type="caution">
    <text evidence="4">The sequence shown here is derived from an EMBL/GenBank/DDBJ whole genome shotgun (WGS) entry which is preliminary data.</text>
</comment>
<dbReference type="Pfam" id="PF13812">
    <property type="entry name" value="PPR_3"/>
    <property type="match status" value="1"/>
</dbReference>
<dbReference type="Gene3D" id="3.30.70.100">
    <property type="match status" value="1"/>
</dbReference>
<protein>
    <recommendedName>
        <fullName evidence="3">HMA domain-containing protein</fullName>
    </recommendedName>
</protein>
<keyword evidence="1" id="KW-0677">Repeat</keyword>
<dbReference type="SUPFAM" id="SSF55008">
    <property type="entry name" value="HMA, heavy metal-associated domain"/>
    <property type="match status" value="1"/>
</dbReference>
<feature type="repeat" description="PPR" evidence="2">
    <location>
        <begin position="266"/>
        <end position="300"/>
    </location>
</feature>
<evidence type="ECO:0000259" key="3">
    <source>
        <dbReference type="PROSITE" id="PS50846"/>
    </source>
</evidence>
<dbReference type="InterPro" id="IPR036163">
    <property type="entry name" value="HMA_dom_sf"/>
</dbReference>
<dbReference type="InterPro" id="IPR046960">
    <property type="entry name" value="PPR_At4g14850-like_plant"/>
</dbReference>
<dbReference type="AlphaFoldDB" id="A0A834ZDI5"/>
<dbReference type="EMBL" id="JABCRI010000009">
    <property type="protein sequence ID" value="KAF8400132.1"/>
    <property type="molecule type" value="Genomic_DNA"/>
</dbReference>
<evidence type="ECO:0000256" key="2">
    <source>
        <dbReference type="PROSITE-ProRule" id="PRU00708"/>
    </source>
</evidence>
<accession>A0A834ZDI5</accession>